<dbReference type="GO" id="GO:0045177">
    <property type="term" value="C:apical part of cell"/>
    <property type="evidence" value="ECO:0007669"/>
    <property type="project" value="TreeGrafter"/>
</dbReference>
<comment type="subcellular location">
    <subcellularLocation>
        <location evidence="1">Cytoplasm</location>
        <location evidence="1">Cytoskeleton</location>
    </subcellularLocation>
    <subcellularLocation>
        <location evidence="2">Secreted</location>
    </subcellularLocation>
</comment>
<keyword evidence="10" id="KW-1185">Reference proteome</keyword>
<accession>A0A2T7PTB7</accession>
<keyword evidence="5" id="KW-0963">Cytoplasm</keyword>
<keyword evidence="7" id="KW-0175">Coiled coil</keyword>
<keyword evidence="6" id="KW-0964">Secreted</keyword>
<dbReference type="GO" id="GO:0031397">
    <property type="term" value="P:negative regulation of protein ubiquitination"/>
    <property type="evidence" value="ECO:0007669"/>
    <property type="project" value="TreeGrafter"/>
</dbReference>
<evidence type="ECO:0000313" key="9">
    <source>
        <dbReference type="EMBL" id="PVD36668.1"/>
    </source>
</evidence>
<dbReference type="OrthoDB" id="10035051at2759"/>
<evidence type="ECO:0000256" key="6">
    <source>
        <dbReference type="ARBA" id="ARBA00022525"/>
    </source>
</evidence>
<dbReference type="PANTHER" id="PTHR34762">
    <property type="entry name" value="SMALL VASOHIBIN-BINDING PROTEIN"/>
    <property type="match status" value="1"/>
</dbReference>
<dbReference type="GO" id="GO:0005856">
    <property type="term" value="C:cytoskeleton"/>
    <property type="evidence" value="ECO:0007669"/>
    <property type="project" value="UniProtKB-SubCell"/>
</dbReference>
<reference evidence="9 10" key="1">
    <citation type="submission" date="2018-04" db="EMBL/GenBank/DDBJ databases">
        <title>The genome of golden apple snail Pomacea canaliculata provides insight into stress tolerance and invasive adaptation.</title>
        <authorList>
            <person name="Liu C."/>
            <person name="Liu B."/>
            <person name="Ren Y."/>
            <person name="Zhang Y."/>
            <person name="Wang H."/>
            <person name="Li S."/>
            <person name="Jiang F."/>
            <person name="Yin L."/>
            <person name="Zhang G."/>
            <person name="Qian W."/>
            <person name="Fan W."/>
        </authorList>
    </citation>
    <scope>NUCLEOTIDE SEQUENCE [LARGE SCALE GENOMIC DNA]</scope>
    <source>
        <strain evidence="9">SZHN2017</strain>
        <tissue evidence="9">Muscle</tissue>
    </source>
</reference>
<proteinExistence type="inferred from homology"/>
<evidence type="ECO:0000256" key="1">
    <source>
        <dbReference type="ARBA" id="ARBA00004245"/>
    </source>
</evidence>
<evidence type="ECO:0000256" key="5">
    <source>
        <dbReference type="ARBA" id="ARBA00022490"/>
    </source>
</evidence>
<dbReference type="EMBL" id="PZQS01000002">
    <property type="protein sequence ID" value="PVD36668.1"/>
    <property type="molecule type" value="Genomic_DNA"/>
</dbReference>
<dbReference type="PANTHER" id="PTHR34762:SF1">
    <property type="entry name" value="SMALL VASOHIBIN-BINDING PROTEIN"/>
    <property type="match status" value="1"/>
</dbReference>
<evidence type="ECO:0000256" key="2">
    <source>
        <dbReference type="ARBA" id="ARBA00004613"/>
    </source>
</evidence>
<organism evidence="9 10">
    <name type="scientific">Pomacea canaliculata</name>
    <name type="common">Golden apple snail</name>
    <dbReference type="NCBI Taxonomy" id="400727"/>
    <lineage>
        <taxon>Eukaryota</taxon>
        <taxon>Metazoa</taxon>
        <taxon>Spiralia</taxon>
        <taxon>Lophotrochozoa</taxon>
        <taxon>Mollusca</taxon>
        <taxon>Gastropoda</taxon>
        <taxon>Caenogastropoda</taxon>
        <taxon>Architaenioglossa</taxon>
        <taxon>Ampullarioidea</taxon>
        <taxon>Ampullariidae</taxon>
        <taxon>Pomacea</taxon>
    </lineage>
</organism>
<comment type="caution">
    <text evidence="9">The sequence shown here is derived from an EMBL/GenBank/DDBJ whole genome shotgun (WGS) entry which is preliminary data.</text>
</comment>
<dbReference type="Proteomes" id="UP000245119">
    <property type="component" value="Linkage Group LG2"/>
</dbReference>
<dbReference type="STRING" id="400727.A0A2T7PTB7"/>
<gene>
    <name evidence="9" type="ORF">C0Q70_03654</name>
</gene>
<dbReference type="GO" id="GO:0009306">
    <property type="term" value="P:protein secretion"/>
    <property type="evidence" value="ECO:0007669"/>
    <property type="project" value="TreeGrafter"/>
</dbReference>
<sequence>MPGKSLSGKASVQMLSANCKALKIYQKVPALRRPATSDFSVYPKSLWCAPKQFKNLPVMYDRKASTDNSSTCLFMGNKQRASTQGPYGMESQEYSKKYTTASETKAGLKKVTTVFLSEKQSQYMKDGGILMPSAPPATPTPEHLQQFHYVPSLTDIKAQRIMRQRLDEVKKKEKKKTANKLVNLQHEKILFRERQMEQKHQQRLEIYALNHIMKTLENKRLRTGFIVT</sequence>
<evidence type="ECO:0000256" key="3">
    <source>
        <dbReference type="ARBA" id="ARBA00006072"/>
    </source>
</evidence>
<dbReference type="GO" id="GO:0005576">
    <property type="term" value="C:extracellular region"/>
    <property type="evidence" value="ECO:0007669"/>
    <property type="project" value="UniProtKB-SubCell"/>
</dbReference>
<comment type="similarity">
    <text evidence="3">Belongs to the SVBP family.</text>
</comment>
<protein>
    <recommendedName>
        <fullName evidence="4">Small vasohibin-binding protein</fullName>
    </recommendedName>
</protein>
<evidence type="ECO:0000256" key="8">
    <source>
        <dbReference type="ARBA" id="ARBA00023212"/>
    </source>
</evidence>
<name>A0A2T7PTB7_POMCA</name>
<keyword evidence="8" id="KW-0206">Cytoskeleton</keyword>
<dbReference type="AlphaFoldDB" id="A0A2T7PTB7"/>
<evidence type="ECO:0000256" key="7">
    <source>
        <dbReference type="ARBA" id="ARBA00023054"/>
    </source>
</evidence>
<evidence type="ECO:0000313" key="10">
    <source>
        <dbReference type="Proteomes" id="UP000245119"/>
    </source>
</evidence>
<dbReference type="InterPro" id="IPR031378">
    <property type="entry name" value="SVBP"/>
</dbReference>
<evidence type="ECO:0000256" key="4">
    <source>
        <dbReference type="ARBA" id="ARBA00018251"/>
    </source>
</evidence>